<dbReference type="InterPro" id="IPR003613">
    <property type="entry name" value="Ubox_domain"/>
</dbReference>
<keyword evidence="15" id="KW-1185">Reference proteome</keyword>
<dbReference type="GO" id="GO:0000209">
    <property type="term" value="P:protein polyubiquitination"/>
    <property type="evidence" value="ECO:0007669"/>
    <property type="project" value="TreeGrafter"/>
</dbReference>
<feature type="compositionally biased region" description="Low complexity" evidence="12">
    <location>
        <begin position="1"/>
        <end position="19"/>
    </location>
</feature>
<dbReference type="GO" id="GO:0005634">
    <property type="term" value="C:nucleus"/>
    <property type="evidence" value="ECO:0007669"/>
    <property type="project" value="UniProtKB-SubCell"/>
</dbReference>
<reference evidence="15" key="1">
    <citation type="journal article" date="2006" name="PLoS Biol.">
        <title>Macronuclear genome sequence of the ciliate Tetrahymena thermophila, a model eukaryote.</title>
        <authorList>
            <person name="Eisen J.A."/>
            <person name="Coyne R.S."/>
            <person name="Wu M."/>
            <person name="Wu D."/>
            <person name="Thiagarajan M."/>
            <person name="Wortman J.R."/>
            <person name="Badger J.H."/>
            <person name="Ren Q."/>
            <person name="Amedeo P."/>
            <person name="Jones K.M."/>
            <person name="Tallon L.J."/>
            <person name="Delcher A.L."/>
            <person name="Salzberg S.L."/>
            <person name="Silva J.C."/>
            <person name="Haas B.J."/>
            <person name="Majoros W.H."/>
            <person name="Farzad M."/>
            <person name="Carlton J.M."/>
            <person name="Smith R.K. Jr."/>
            <person name="Garg J."/>
            <person name="Pearlman R.E."/>
            <person name="Karrer K.M."/>
            <person name="Sun L."/>
            <person name="Manning G."/>
            <person name="Elde N.C."/>
            <person name="Turkewitz A.P."/>
            <person name="Asai D.J."/>
            <person name="Wilkes D.E."/>
            <person name="Wang Y."/>
            <person name="Cai H."/>
            <person name="Collins K."/>
            <person name="Stewart B.A."/>
            <person name="Lee S.R."/>
            <person name="Wilamowska K."/>
            <person name="Weinberg Z."/>
            <person name="Ruzzo W.L."/>
            <person name="Wloga D."/>
            <person name="Gaertig J."/>
            <person name="Frankel J."/>
            <person name="Tsao C.-C."/>
            <person name="Gorovsky M.A."/>
            <person name="Keeling P.J."/>
            <person name="Waller R.F."/>
            <person name="Patron N.J."/>
            <person name="Cherry J.M."/>
            <person name="Stover N.A."/>
            <person name="Krieger C.J."/>
            <person name="del Toro C."/>
            <person name="Ryder H.F."/>
            <person name="Williamson S.C."/>
            <person name="Barbeau R.A."/>
            <person name="Hamilton E.P."/>
            <person name="Orias E."/>
        </authorList>
    </citation>
    <scope>NUCLEOTIDE SEQUENCE [LARGE SCALE GENOMIC DNA]</scope>
    <source>
        <strain evidence="15">SB210</strain>
    </source>
</reference>
<dbReference type="Pfam" id="PF04564">
    <property type="entry name" value="U-box"/>
    <property type="match status" value="1"/>
</dbReference>
<keyword evidence="10" id="KW-0539">Nucleus</keyword>
<evidence type="ECO:0000256" key="7">
    <source>
        <dbReference type="ARBA" id="ARBA00022490"/>
    </source>
</evidence>
<dbReference type="GO" id="GO:0005737">
    <property type="term" value="C:cytoplasm"/>
    <property type="evidence" value="ECO:0007669"/>
    <property type="project" value="UniProtKB-SubCell"/>
</dbReference>
<dbReference type="Proteomes" id="UP000009168">
    <property type="component" value="Unassembled WGS sequence"/>
</dbReference>
<evidence type="ECO:0000313" key="15">
    <source>
        <dbReference type="Proteomes" id="UP000009168"/>
    </source>
</evidence>
<feature type="compositionally biased region" description="Polar residues" evidence="12">
    <location>
        <begin position="1161"/>
        <end position="1181"/>
    </location>
</feature>
<keyword evidence="11" id="KW-0175">Coiled coil</keyword>
<dbReference type="KEGG" id="tet:TTHERM_00158320"/>
<comment type="subcellular location">
    <subcellularLocation>
        <location evidence="3">Cytoplasm</location>
    </subcellularLocation>
    <subcellularLocation>
        <location evidence="2">Nucleus</location>
    </subcellularLocation>
</comment>
<accession>Q22WA2</accession>
<dbReference type="InParanoid" id="Q22WA2"/>
<dbReference type="PROSITE" id="PS51698">
    <property type="entry name" value="U_BOX"/>
    <property type="match status" value="1"/>
</dbReference>
<protein>
    <recommendedName>
        <fullName evidence="6">RING-type E3 ubiquitin transferase</fullName>
        <ecNumber evidence="6">2.3.2.27</ecNumber>
    </recommendedName>
</protein>
<comment type="catalytic activity">
    <reaction evidence="1">
        <text>S-ubiquitinyl-[E2 ubiquitin-conjugating enzyme]-L-cysteine + [acceptor protein]-L-lysine = [E2 ubiquitin-conjugating enzyme]-L-cysteine + N(6)-ubiquitinyl-[acceptor protein]-L-lysine.</text>
        <dbReference type="EC" id="2.3.2.27"/>
    </reaction>
</comment>
<name>Q22WA2_TETTS</name>
<evidence type="ECO:0000256" key="3">
    <source>
        <dbReference type="ARBA" id="ARBA00004496"/>
    </source>
</evidence>
<comment type="pathway">
    <text evidence="4">Protein modification; protein ubiquitination.</text>
</comment>
<evidence type="ECO:0000256" key="8">
    <source>
        <dbReference type="ARBA" id="ARBA00022679"/>
    </source>
</evidence>
<dbReference type="SMART" id="SM00504">
    <property type="entry name" value="Ubox"/>
    <property type="match status" value="1"/>
</dbReference>
<dbReference type="HOGENOM" id="CLU_273483_0_0_1"/>
<dbReference type="GO" id="GO:0000151">
    <property type="term" value="C:ubiquitin ligase complex"/>
    <property type="evidence" value="ECO:0007669"/>
    <property type="project" value="InterPro"/>
</dbReference>
<feature type="region of interest" description="Disordered" evidence="12">
    <location>
        <begin position="1157"/>
        <end position="1181"/>
    </location>
</feature>
<evidence type="ECO:0000256" key="11">
    <source>
        <dbReference type="SAM" id="Coils"/>
    </source>
</evidence>
<dbReference type="STRING" id="312017.Q22WA2"/>
<evidence type="ECO:0000256" key="1">
    <source>
        <dbReference type="ARBA" id="ARBA00000900"/>
    </source>
</evidence>
<dbReference type="EC" id="2.3.2.27" evidence="6"/>
<dbReference type="GO" id="GO:0036503">
    <property type="term" value="P:ERAD pathway"/>
    <property type="evidence" value="ECO:0007669"/>
    <property type="project" value="InterPro"/>
</dbReference>
<keyword evidence="8" id="KW-0808">Transferase</keyword>
<dbReference type="OrthoDB" id="312224at2759"/>
<keyword evidence="7" id="KW-0963">Cytoplasm</keyword>
<evidence type="ECO:0000256" key="12">
    <source>
        <dbReference type="SAM" id="MobiDB-lite"/>
    </source>
</evidence>
<dbReference type="EMBL" id="GG662820">
    <property type="protein sequence ID" value="EAR89515.2"/>
    <property type="molecule type" value="Genomic_DNA"/>
</dbReference>
<dbReference type="InterPro" id="IPR019474">
    <property type="entry name" value="Ub_conjug_fac_E4_core"/>
</dbReference>
<feature type="region of interest" description="Disordered" evidence="12">
    <location>
        <begin position="47"/>
        <end position="66"/>
    </location>
</feature>
<feature type="region of interest" description="Disordered" evidence="12">
    <location>
        <begin position="514"/>
        <end position="534"/>
    </location>
</feature>
<evidence type="ECO:0000256" key="9">
    <source>
        <dbReference type="ARBA" id="ARBA00022786"/>
    </source>
</evidence>
<feature type="coiled-coil region" evidence="11">
    <location>
        <begin position="1098"/>
        <end position="1125"/>
    </location>
</feature>
<dbReference type="GO" id="GO:0034450">
    <property type="term" value="F:ubiquitin-ubiquitin ligase activity"/>
    <property type="evidence" value="ECO:0007669"/>
    <property type="project" value="InterPro"/>
</dbReference>
<evidence type="ECO:0000259" key="13">
    <source>
        <dbReference type="PROSITE" id="PS51698"/>
    </source>
</evidence>
<dbReference type="eggNOG" id="KOG2042">
    <property type="taxonomic scope" value="Eukaryota"/>
</dbReference>
<feature type="compositionally biased region" description="Polar residues" evidence="12">
    <location>
        <begin position="522"/>
        <end position="534"/>
    </location>
</feature>
<sequence>MGNSGSSSSNLDQKSSNDLPEFEDLEEIQRQKQQDLQRRERLAMLERQQYDEGYQSPQKQKKPDFDSLCPEEQISHILEQLLQVSIVEEQGNQFFSLKEIENDLIDPKLKKPLLNKQNVQDFVIYEVLQSKIGIFFENHEERVKYLFSVIKKCANNKNIILQKNNFAQSDSEKKVQQQQLLISADDYDEIIESSFNYMITLLTQYESFDLEGIQDEKHNNIFDISNILLDAFYNNFNRYSAITFNEVMDRLSKHDEFHNIMNSVFKRIYNNIREKGSIENMDPFSNSIDRMKQLFTKDYILDYFLNSSPLFYSESLKYGLYLEGNTIFGLMLSLTTFPDQWEKFMEVFKQVNLRFSKEVQKLIQEDTKIIRKKINEFHKLFYQLLNIIAKKRKDRLIFWIEKILDMNKGILKTYHSHEHCSSPGFLYNFLRILLHFTQSLTLDFNTMNEVINNLDLNIITEPTGFYKFFDHIQIFDKEKYEKEILKIQMQKSGEDSQPNQQPQEGEKKGIVGENQEEEQKQSNHPQSKTSLSQDQTQNIQFISQIYRFVMAAIHLNLPFFKTLKSFQEKLHQASHFNQHNVVEINNFLIKQKEKLSYNILIEDPYINSMLIKFFELQVLYCWKLNNQQYDEKGIINQLQTEYTQKYAQLPFFFIEDINEFTSLVLILFPKIIQEFQSSFQKIIDCQIIMMGNKQWCNNPHFRQKIIEIFSMIIGFDRNNALKESSPSFLLNQGQVCQEYMIPGLLKVFIEIEKSTDGHHHQHQLNEKFIFRYHFCKIFTYLLENQEKKKQDQEEEQANKIALRVNQEMKINKICSNQLIKISQQNKIMFLEFANLYFNDLIFLLDIISNYMCKFFHFQTLNRNQVNHFVYHQKESEAKQSQQHVKKYYQYLAAYYKNIETLSLYSEDIFLQDEIKLKLTNFINISFMKILTYHHLDQLNEKAQKELGFDLKTVVLCIVKLYIQYSQYDKFVQTLVEDERIFDIEAFKKSVSKLQTLNILSESIQNEFNSFQSRVIEMYEEKQRTEALLYAEVPEKYLDPLLNQIMTDPVKLPKSEVIIDRVTIVKHLLNDKTDPFTRDQLQESDLIPMLELKQEISEFINQQLQKNKLKKQAKNIETEEQKDNEEAISTSSFLSEMVTKDGNEGSVTNQAFNLNEIRSDMELQSSNNIGDDVLSNDQQNEQ</sequence>
<keyword evidence="9" id="KW-0833">Ubl conjugation pathway</keyword>
<evidence type="ECO:0000256" key="4">
    <source>
        <dbReference type="ARBA" id="ARBA00004906"/>
    </source>
</evidence>
<dbReference type="Gene3D" id="3.30.40.10">
    <property type="entry name" value="Zinc/RING finger domain, C3HC4 (zinc finger)"/>
    <property type="match status" value="1"/>
</dbReference>
<dbReference type="AlphaFoldDB" id="Q22WA2"/>
<feature type="compositionally biased region" description="Basic and acidic residues" evidence="12">
    <location>
        <begin position="27"/>
        <end position="42"/>
    </location>
</feature>
<feature type="domain" description="U-box" evidence="13">
    <location>
        <begin position="1031"/>
        <end position="1105"/>
    </location>
</feature>
<evidence type="ECO:0000256" key="6">
    <source>
        <dbReference type="ARBA" id="ARBA00012483"/>
    </source>
</evidence>
<gene>
    <name evidence="14" type="ORF">TTHERM_00158320</name>
</gene>
<evidence type="ECO:0000256" key="2">
    <source>
        <dbReference type="ARBA" id="ARBA00004123"/>
    </source>
</evidence>
<dbReference type="Pfam" id="PF10408">
    <property type="entry name" value="Ufd2P_core"/>
    <property type="match status" value="1"/>
</dbReference>
<organism evidence="14 15">
    <name type="scientific">Tetrahymena thermophila (strain SB210)</name>
    <dbReference type="NCBI Taxonomy" id="312017"/>
    <lineage>
        <taxon>Eukaryota</taxon>
        <taxon>Sar</taxon>
        <taxon>Alveolata</taxon>
        <taxon>Ciliophora</taxon>
        <taxon>Intramacronucleata</taxon>
        <taxon>Oligohymenophorea</taxon>
        <taxon>Hymenostomatida</taxon>
        <taxon>Tetrahymenina</taxon>
        <taxon>Tetrahymenidae</taxon>
        <taxon>Tetrahymena</taxon>
    </lineage>
</organism>
<dbReference type="PANTHER" id="PTHR13931:SF2">
    <property type="entry name" value="UBIQUITIN CONJUGATION FACTOR E4 B"/>
    <property type="match status" value="1"/>
</dbReference>
<dbReference type="PANTHER" id="PTHR13931">
    <property type="entry name" value="UBIQUITINATION FACTOR E4"/>
    <property type="match status" value="1"/>
</dbReference>
<feature type="region of interest" description="Disordered" evidence="12">
    <location>
        <begin position="1"/>
        <end position="42"/>
    </location>
</feature>
<evidence type="ECO:0000256" key="5">
    <source>
        <dbReference type="ARBA" id="ARBA00007434"/>
    </source>
</evidence>
<dbReference type="InterPro" id="IPR045132">
    <property type="entry name" value="UBE4"/>
</dbReference>
<dbReference type="GO" id="GO:0006511">
    <property type="term" value="P:ubiquitin-dependent protein catabolic process"/>
    <property type="evidence" value="ECO:0007669"/>
    <property type="project" value="InterPro"/>
</dbReference>
<proteinExistence type="inferred from homology"/>
<dbReference type="FunFam" id="3.30.40.10:FF:000055">
    <property type="entry name" value="Ubiquitin conjugation factor e4 a"/>
    <property type="match status" value="1"/>
</dbReference>
<dbReference type="InterPro" id="IPR013083">
    <property type="entry name" value="Znf_RING/FYVE/PHD"/>
</dbReference>
<dbReference type="RefSeq" id="XP_001009760.2">
    <property type="nucleotide sequence ID" value="XM_001009760.3"/>
</dbReference>
<evidence type="ECO:0000256" key="10">
    <source>
        <dbReference type="ARBA" id="ARBA00023242"/>
    </source>
</evidence>
<evidence type="ECO:0000313" key="14">
    <source>
        <dbReference type="EMBL" id="EAR89515.2"/>
    </source>
</evidence>
<comment type="similarity">
    <text evidence="5">Belongs to the ubiquitin conjugation factor E4 family.</text>
</comment>
<dbReference type="UniPathway" id="UPA00143"/>
<dbReference type="SUPFAM" id="SSF57850">
    <property type="entry name" value="RING/U-box"/>
    <property type="match status" value="1"/>
</dbReference>
<dbReference type="GeneID" id="7835202"/>